<organism evidence="1 2">
    <name type="scientific">Hydrogenovibrio marinus</name>
    <dbReference type="NCBI Taxonomy" id="28885"/>
    <lineage>
        <taxon>Bacteria</taxon>
        <taxon>Pseudomonadati</taxon>
        <taxon>Pseudomonadota</taxon>
        <taxon>Gammaproteobacteria</taxon>
        <taxon>Thiotrichales</taxon>
        <taxon>Piscirickettsiaceae</taxon>
        <taxon>Hydrogenovibrio</taxon>
    </lineage>
</organism>
<evidence type="ECO:0008006" key="3">
    <source>
        <dbReference type="Google" id="ProtNLM"/>
    </source>
</evidence>
<keyword evidence="2" id="KW-1185">Reference proteome</keyword>
<evidence type="ECO:0000313" key="1">
    <source>
        <dbReference type="EMBL" id="KDN96278.1"/>
    </source>
</evidence>
<evidence type="ECO:0000313" key="2">
    <source>
        <dbReference type="Proteomes" id="UP000027341"/>
    </source>
</evidence>
<reference evidence="1 2" key="1">
    <citation type="submission" date="2014-04" db="EMBL/GenBank/DDBJ databases">
        <title>Draft genome sequence of Hydrogenovibrio marinus MH-110, a model organism for aerobic H2 metabolism.</title>
        <authorList>
            <person name="Cha H.J."/>
            <person name="Jo B.H."/>
            <person name="Hwang B.H."/>
        </authorList>
    </citation>
    <scope>NUCLEOTIDE SEQUENCE [LARGE SCALE GENOMIC DNA]</scope>
    <source>
        <strain evidence="1 2">MH-110</strain>
    </source>
</reference>
<accession>A0A066ZR58</accession>
<gene>
    <name evidence="1" type="ORF">EI16_08350</name>
</gene>
<comment type="caution">
    <text evidence="1">The sequence shown here is derived from an EMBL/GenBank/DDBJ whole genome shotgun (WGS) entry which is preliminary data.</text>
</comment>
<protein>
    <recommendedName>
        <fullName evidence="3">Restriction endonuclease type IV Mrr domain-containing protein</fullName>
    </recommendedName>
</protein>
<dbReference type="RefSeq" id="WP_029912120.1">
    <property type="nucleotide sequence ID" value="NZ_AP020335.1"/>
</dbReference>
<dbReference type="Proteomes" id="UP000027341">
    <property type="component" value="Unassembled WGS sequence"/>
</dbReference>
<sequence>MTDETNSFQRIGSESNSKVGKNFELNAQKFFKSIGIHLALNLKVPVGVTSEKKDHAFDLGNEQEKIIVECKSHKWTTGGNVPSAKLTVWNEAMYYFLVAPDNFRKIMFVLKDTNEKTTETLAEYYFRRYSHLIPSNVEFWEYNESLDYAQRIR</sequence>
<dbReference type="EMBL" id="JMIU01000001">
    <property type="protein sequence ID" value="KDN96278.1"/>
    <property type="molecule type" value="Genomic_DNA"/>
</dbReference>
<name>A0A066ZR58_HYDMR</name>
<proteinExistence type="predicted"/>
<dbReference type="STRING" id="28885.EI16_08350"/>
<dbReference type="AlphaFoldDB" id="A0A066ZR58"/>